<feature type="domain" description="AB hydrolase-1" evidence="1">
    <location>
        <begin position="59"/>
        <end position="311"/>
    </location>
</feature>
<reference evidence="2 3" key="1">
    <citation type="submission" date="2020-07" db="EMBL/GenBank/DDBJ databases">
        <title>Sequencing the genomes of 1000 actinobacteria strains.</title>
        <authorList>
            <person name="Klenk H.-P."/>
        </authorList>
    </citation>
    <scope>NUCLEOTIDE SEQUENCE [LARGE SCALE GENOMIC DNA]</scope>
    <source>
        <strain evidence="2 3">DSM 15475</strain>
    </source>
</reference>
<gene>
    <name evidence="2" type="ORF">HNR09_002894</name>
</gene>
<dbReference type="InterPro" id="IPR029058">
    <property type="entry name" value="AB_hydrolase_fold"/>
</dbReference>
<name>A0A7Z0GQX8_9MICC</name>
<proteinExistence type="predicted"/>
<dbReference type="RefSeq" id="WP_179542696.1">
    <property type="nucleotide sequence ID" value="NZ_BAAALL010000001.1"/>
</dbReference>
<dbReference type="EMBL" id="JACCFY010000001">
    <property type="protein sequence ID" value="NYJ79483.1"/>
    <property type="molecule type" value="Genomic_DNA"/>
</dbReference>
<dbReference type="InterPro" id="IPR000073">
    <property type="entry name" value="AB_hydrolase_1"/>
</dbReference>
<evidence type="ECO:0000259" key="1">
    <source>
        <dbReference type="Pfam" id="PF12697"/>
    </source>
</evidence>
<evidence type="ECO:0000313" key="3">
    <source>
        <dbReference type="Proteomes" id="UP000535437"/>
    </source>
</evidence>
<organism evidence="2 3">
    <name type="scientific">Nesterenkonia xinjiangensis</name>
    <dbReference type="NCBI Taxonomy" id="225327"/>
    <lineage>
        <taxon>Bacteria</taxon>
        <taxon>Bacillati</taxon>
        <taxon>Actinomycetota</taxon>
        <taxon>Actinomycetes</taxon>
        <taxon>Micrococcales</taxon>
        <taxon>Micrococcaceae</taxon>
        <taxon>Nesterenkonia</taxon>
    </lineage>
</organism>
<dbReference type="SUPFAM" id="SSF53474">
    <property type="entry name" value="alpha/beta-Hydrolases"/>
    <property type="match status" value="1"/>
</dbReference>
<dbReference type="Pfam" id="PF12697">
    <property type="entry name" value="Abhydrolase_6"/>
    <property type="match status" value="1"/>
</dbReference>
<dbReference type="AlphaFoldDB" id="A0A7Z0GQX8"/>
<sequence length="319" mass="35259">MPLPSRPSPAPWSEHPSRPGELRTLILTVTLADGVTITCPVSLWHYPPVRRRRGPRRRLLLIHGFRGDHHGMQLVVDALPEQELLVPDLPGFGASPPLPSGVHDADTYARVVEALARSLDLDDQDVLLGHSFGSIVAAAHTAWQQSLPEGRRWAGLGLLNPISDGIFTGRLLPGAAAVEAYYRACGRLPEPWALALLRSPLILGVTNLTMIVSRDSDVVRYVRDQHQQHFGGFADRETVLQAYRSSSRTTVTSFAERLDLPALLVVGARDQLSTLRGRQRLAGRLPQCRMEVIRGVGHLLHYEKPAETARAIRRFLRGL</sequence>
<accession>A0A7Z0GQX8</accession>
<dbReference type="Gene3D" id="3.40.50.1820">
    <property type="entry name" value="alpha/beta hydrolase"/>
    <property type="match status" value="1"/>
</dbReference>
<dbReference type="GO" id="GO:0016020">
    <property type="term" value="C:membrane"/>
    <property type="evidence" value="ECO:0007669"/>
    <property type="project" value="TreeGrafter"/>
</dbReference>
<dbReference type="PANTHER" id="PTHR43798:SF33">
    <property type="entry name" value="HYDROLASE, PUTATIVE (AFU_ORTHOLOGUE AFUA_2G14860)-RELATED"/>
    <property type="match status" value="1"/>
</dbReference>
<protein>
    <submittedName>
        <fullName evidence="2">Pimeloyl-ACP methyl ester carboxylesterase</fullName>
    </submittedName>
</protein>
<dbReference type="InterPro" id="IPR050266">
    <property type="entry name" value="AB_hydrolase_sf"/>
</dbReference>
<keyword evidence="3" id="KW-1185">Reference proteome</keyword>
<dbReference type="GO" id="GO:0003824">
    <property type="term" value="F:catalytic activity"/>
    <property type="evidence" value="ECO:0007669"/>
    <property type="project" value="UniProtKB-ARBA"/>
</dbReference>
<evidence type="ECO:0000313" key="2">
    <source>
        <dbReference type="EMBL" id="NYJ79483.1"/>
    </source>
</evidence>
<dbReference type="PANTHER" id="PTHR43798">
    <property type="entry name" value="MONOACYLGLYCEROL LIPASE"/>
    <property type="match status" value="1"/>
</dbReference>
<dbReference type="Proteomes" id="UP000535437">
    <property type="component" value="Unassembled WGS sequence"/>
</dbReference>
<comment type="caution">
    <text evidence="2">The sequence shown here is derived from an EMBL/GenBank/DDBJ whole genome shotgun (WGS) entry which is preliminary data.</text>
</comment>